<keyword evidence="3" id="KW-1185">Reference proteome</keyword>
<organism evidence="2 3">
    <name type="scientific">Streptococcus shenyangsis</name>
    <dbReference type="NCBI Taxonomy" id="2589786"/>
    <lineage>
        <taxon>Bacteria</taxon>
        <taxon>Bacillati</taxon>
        <taxon>Bacillota</taxon>
        <taxon>Bacilli</taxon>
        <taxon>Lactobacillales</taxon>
        <taxon>Streptococcaceae</taxon>
        <taxon>Streptococcus</taxon>
    </lineage>
</organism>
<dbReference type="RefSeq" id="WP_140834297.1">
    <property type="nucleotide sequence ID" value="NZ_VFSH01000011.1"/>
</dbReference>
<dbReference type="Pfam" id="PF13439">
    <property type="entry name" value="Glyco_transf_4"/>
    <property type="match status" value="1"/>
</dbReference>
<name>A0ABY2YGH7_9STRE</name>
<dbReference type="SUPFAM" id="SSF53756">
    <property type="entry name" value="UDP-Glycosyltransferase/glycogen phosphorylase"/>
    <property type="match status" value="1"/>
</dbReference>
<comment type="caution">
    <text evidence="2">The sequence shown here is derived from an EMBL/GenBank/DDBJ whole genome shotgun (WGS) entry which is preliminary data.</text>
</comment>
<proteinExistence type="predicted"/>
<evidence type="ECO:0000313" key="2">
    <source>
        <dbReference type="EMBL" id="TPE38962.1"/>
    </source>
</evidence>
<reference evidence="2 3" key="1">
    <citation type="submission" date="2019-06" db="EMBL/GenBank/DDBJ databases">
        <authorList>
            <person name="Xiao C."/>
            <person name="Li X."/>
            <person name="Sun Y."/>
            <person name="Liu D."/>
        </authorList>
    </citation>
    <scope>NUCLEOTIDE SEQUENCE [LARGE SCALE GENOMIC DNA]</scope>
    <source>
        <strain evidence="2 3">D19</strain>
    </source>
</reference>
<dbReference type="PANTHER" id="PTHR45947:SF3">
    <property type="entry name" value="SULFOQUINOVOSYL TRANSFERASE SQD2"/>
    <property type="match status" value="1"/>
</dbReference>
<gene>
    <name evidence="2" type="ORF">FJR77_08120</name>
</gene>
<accession>A0ABY2YGH7</accession>
<sequence>MKILMINTVCGIRSTGRICTDIATALTKQGHEVKIGYGREHVPTQYRDYAVKIGSRVDVNRHVLQARIFDNAGFGSRAATRKFITWVKEYDPDIIHLHNLHGYYIHVGELFSYLKTCGKKILWTLHDCWAFTGHGAYFDTLECEEIGQCYHSSQKNDYPKSLIDFSSRNFERKKNLFTGVPNLTLITPSEWLANLVSNSFLKEYPVTVIHNGIDTTIFKPRLFEAQELRKKFSLEGKQVLLGVASIWDQRKGLDDLLELSTQLKSYQQLVLIGLSKEQLDKLPKEIIGLTTTDSVEELSAWYTLADVFINPTTQDNYPTTNLEAIACGTPVVSYPTGGSIESTHMYGIVCSDRTVTSILGSLKEVSQCKRNPNFNLSKEYFVENILNLY</sequence>
<dbReference type="EMBL" id="VFSH01000011">
    <property type="protein sequence ID" value="TPE38962.1"/>
    <property type="molecule type" value="Genomic_DNA"/>
</dbReference>
<evidence type="ECO:0000313" key="3">
    <source>
        <dbReference type="Proteomes" id="UP000315907"/>
    </source>
</evidence>
<feature type="domain" description="Glycosyltransferase subfamily 4-like N-terminal" evidence="1">
    <location>
        <begin position="16"/>
        <end position="216"/>
    </location>
</feature>
<dbReference type="PANTHER" id="PTHR45947">
    <property type="entry name" value="SULFOQUINOVOSYL TRANSFERASE SQD2"/>
    <property type="match status" value="1"/>
</dbReference>
<dbReference type="InterPro" id="IPR050194">
    <property type="entry name" value="Glycosyltransferase_grp1"/>
</dbReference>
<evidence type="ECO:0000259" key="1">
    <source>
        <dbReference type="Pfam" id="PF13439"/>
    </source>
</evidence>
<dbReference type="Gene3D" id="3.40.50.2000">
    <property type="entry name" value="Glycogen Phosphorylase B"/>
    <property type="match status" value="2"/>
</dbReference>
<protein>
    <submittedName>
        <fullName evidence="2">Glycosyltransferase</fullName>
    </submittedName>
</protein>
<dbReference type="InterPro" id="IPR028098">
    <property type="entry name" value="Glyco_trans_4-like_N"/>
</dbReference>
<dbReference type="Pfam" id="PF13692">
    <property type="entry name" value="Glyco_trans_1_4"/>
    <property type="match status" value="1"/>
</dbReference>
<dbReference type="Proteomes" id="UP000315907">
    <property type="component" value="Unassembled WGS sequence"/>
</dbReference>